<sequence length="57" mass="6699">PPQEYYEKTQEERLGNAILDFGEELEEYCVEKDLLIAESLTYQDMYGFLKCVLDNSD</sequence>
<dbReference type="EMBL" id="BARS01037350">
    <property type="protein sequence ID" value="GAG25321.1"/>
    <property type="molecule type" value="Genomic_DNA"/>
</dbReference>
<name>X0XK02_9ZZZZ</name>
<feature type="non-terminal residue" evidence="1">
    <location>
        <position position="1"/>
    </location>
</feature>
<proteinExistence type="predicted"/>
<evidence type="ECO:0000313" key="1">
    <source>
        <dbReference type="EMBL" id="GAG25321.1"/>
    </source>
</evidence>
<accession>X0XK02</accession>
<gene>
    <name evidence="1" type="ORF">S01H1_57282</name>
</gene>
<dbReference type="AlphaFoldDB" id="X0XK02"/>
<organism evidence="1">
    <name type="scientific">marine sediment metagenome</name>
    <dbReference type="NCBI Taxonomy" id="412755"/>
    <lineage>
        <taxon>unclassified sequences</taxon>
        <taxon>metagenomes</taxon>
        <taxon>ecological metagenomes</taxon>
    </lineage>
</organism>
<protein>
    <submittedName>
        <fullName evidence="1">Uncharacterized protein</fullName>
    </submittedName>
</protein>
<comment type="caution">
    <text evidence="1">The sequence shown here is derived from an EMBL/GenBank/DDBJ whole genome shotgun (WGS) entry which is preliminary data.</text>
</comment>
<reference evidence="1" key="1">
    <citation type="journal article" date="2014" name="Front. Microbiol.">
        <title>High frequency of phylogenetically diverse reductive dehalogenase-homologous genes in deep subseafloor sedimentary metagenomes.</title>
        <authorList>
            <person name="Kawai M."/>
            <person name="Futagami T."/>
            <person name="Toyoda A."/>
            <person name="Takaki Y."/>
            <person name="Nishi S."/>
            <person name="Hori S."/>
            <person name="Arai W."/>
            <person name="Tsubouchi T."/>
            <person name="Morono Y."/>
            <person name="Uchiyama I."/>
            <person name="Ito T."/>
            <person name="Fujiyama A."/>
            <person name="Inagaki F."/>
            <person name="Takami H."/>
        </authorList>
    </citation>
    <scope>NUCLEOTIDE SEQUENCE</scope>
    <source>
        <strain evidence="1">Expedition CK06-06</strain>
    </source>
</reference>